<evidence type="ECO:0008006" key="4">
    <source>
        <dbReference type="Google" id="ProtNLM"/>
    </source>
</evidence>
<keyword evidence="3" id="KW-1185">Reference proteome</keyword>
<sequence length="342" mass="37178">MRSNKQPPPVLATPNGGLTIEIERRDPLAAANLSADALPYAPPMARPGFGKRSAPGQAPRRADDFAHLPAREASVAGYLDRLPEGAAMDVKTLAKELAAYGQQAIRTALNYLAQAGHLCRRREPVGEGRTQWVFRTYFSRTPRNEVWWKRFLRGDAPPEQVDAAPEPEPVPAAQPPARSRAYKTLATLGRTGDRRLTLSASECAQLEPLVAEWFARGASEADIVRAVASGLPPEVHCAGAFARRRLIDKIPPERFHEPADLPGPAPAEKVQCRTCCAPGPPEAFSEGLCRACLPPSASHAAEEALAAERAEGVRRRVADLKASLVRQRPGDVLNRKSARKRR</sequence>
<evidence type="ECO:0000313" key="3">
    <source>
        <dbReference type="Proteomes" id="UP000659223"/>
    </source>
</evidence>
<dbReference type="EMBL" id="BMUT01000009">
    <property type="protein sequence ID" value="GGX93684.1"/>
    <property type="molecule type" value="Genomic_DNA"/>
</dbReference>
<accession>A0ABQ2YVM1</accession>
<reference evidence="3" key="1">
    <citation type="journal article" date="2019" name="Int. J. Syst. Evol. Microbiol.">
        <title>The Global Catalogue of Microorganisms (GCM) 10K type strain sequencing project: providing services to taxonomists for standard genome sequencing and annotation.</title>
        <authorList>
            <consortium name="The Broad Institute Genomics Platform"/>
            <consortium name="The Broad Institute Genome Sequencing Center for Infectious Disease"/>
            <person name="Wu L."/>
            <person name="Ma J."/>
        </authorList>
    </citation>
    <scope>NUCLEOTIDE SEQUENCE [LARGE SCALE GENOMIC DNA]</scope>
    <source>
        <strain evidence="3">JCM 4586</strain>
    </source>
</reference>
<protein>
    <recommendedName>
        <fullName evidence="4">MarR family transcriptional regulator</fullName>
    </recommendedName>
</protein>
<comment type="caution">
    <text evidence="2">The sequence shown here is derived from an EMBL/GenBank/DDBJ whole genome shotgun (WGS) entry which is preliminary data.</text>
</comment>
<evidence type="ECO:0000256" key="1">
    <source>
        <dbReference type="SAM" id="MobiDB-lite"/>
    </source>
</evidence>
<evidence type="ECO:0000313" key="2">
    <source>
        <dbReference type="EMBL" id="GGX93684.1"/>
    </source>
</evidence>
<dbReference type="Proteomes" id="UP000659223">
    <property type="component" value="Unassembled WGS sequence"/>
</dbReference>
<organism evidence="2 3">
    <name type="scientific">Streptomyces hiroshimensis</name>
    <dbReference type="NCBI Taxonomy" id="66424"/>
    <lineage>
        <taxon>Bacteria</taxon>
        <taxon>Bacillati</taxon>
        <taxon>Actinomycetota</taxon>
        <taxon>Actinomycetes</taxon>
        <taxon>Kitasatosporales</taxon>
        <taxon>Streptomycetaceae</taxon>
        <taxon>Streptomyces</taxon>
    </lineage>
</organism>
<name>A0ABQ2YVM1_9ACTN</name>
<proteinExistence type="predicted"/>
<gene>
    <name evidence="2" type="ORF">GCM10010324_44640</name>
</gene>
<feature type="region of interest" description="Disordered" evidence="1">
    <location>
        <begin position="158"/>
        <end position="178"/>
    </location>
</feature>